<feature type="compositionally biased region" description="Polar residues" evidence="7">
    <location>
        <begin position="1"/>
        <end position="12"/>
    </location>
</feature>
<dbReference type="GO" id="GO:0000775">
    <property type="term" value="C:chromosome, centromeric region"/>
    <property type="evidence" value="ECO:0007669"/>
    <property type="project" value="UniProtKB-SubCell"/>
</dbReference>
<feature type="region of interest" description="Disordered" evidence="7">
    <location>
        <begin position="1"/>
        <end position="67"/>
    </location>
</feature>
<evidence type="ECO:0000256" key="3">
    <source>
        <dbReference type="ARBA" id="ARBA00011060"/>
    </source>
</evidence>
<evidence type="ECO:0000256" key="4">
    <source>
        <dbReference type="ARBA" id="ARBA00022454"/>
    </source>
</evidence>
<keyword evidence="9" id="KW-1185">Reference proteome</keyword>
<feature type="compositionally biased region" description="Basic and acidic residues" evidence="7">
    <location>
        <begin position="178"/>
        <end position="191"/>
    </location>
</feature>
<evidence type="ECO:0000256" key="1">
    <source>
        <dbReference type="ARBA" id="ARBA00004123"/>
    </source>
</evidence>
<dbReference type="PANTHER" id="PTHR31740:SF2">
    <property type="entry name" value="CENTROMERE PROTEIN L"/>
    <property type="match status" value="1"/>
</dbReference>
<keyword evidence="4" id="KW-0158">Chromosome</keyword>
<feature type="region of interest" description="Disordered" evidence="7">
    <location>
        <begin position="165"/>
        <end position="191"/>
    </location>
</feature>
<sequence length="399" mass="45260">MASLAQSESLDSSIRKPRTRATLHSLIHNPSQERDSATTDSQSPRAHPRKKARHEDQDDTETTSASKDAMFNKTWNLYRTTPFFHHDQSQYSIYEQELLSFIAANAVNFASSALNPQPGSDTSALINSNRAFPVQIDSAGHNIIETLDHPGDIKSVTFERLILEDPKADEEQGQDQNQDQHPDQSRRDQHKDSLLITLTIRPKGKVKDQVYYCALMLDRTHDKDRPAARSEFTHFNLVFLKTSAVIGQLVLQWLERKFDCRICRLLFQTFELRKIVDSSLEVMYKHAEGRAEKKGRSIELTYALPPAATGLKTITVSLQPDEARQLLMSRLEQSRAGILEGLEEHLSRSMRIDFGRMELTRAGCTAWYIAGEGKAKIFEAIEDRYSLLDLLQSIGRCGT</sequence>
<evidence type="ECO:0000256" key="2">
    <source>
        <dbReference type="ARBA" id="ARBA00004584"/>
    </source>
</evidence>
<reference evidence="8" key="2">
    <citation type="journal article" date="2022" name="Microbiol. Resour. Announc.">
        <title>Whole-Genome Sequence of Entomortierella parvispora E1425, a Mucoromycotan Fungus Associated with Burkholderiaceae-Related Endosymbiotic Bacteria.</title>
        <authorList>
            <person name="Herlambang A."/>
            <person name="Guo Y."/>
            <person name="Takashima Y."/>
            <person name="Narisawa K."/>
            <person name="Ohta H."/>
            <person name="Nishizawa T."/>
        </authorList>
    </citation>
    <scope>NUCLEOTIDE SEQUENCE</scope>
    <source>
        <strain evidence="8">E1425</strain>
    </source>
</reference>
<evidence type="ECO:0000313" key="9">
    <source>
        <dbReference type="Proteomes" id="UP000827284"/>
    </source>
</evidence>
<dbReference type="InterPro" id="IPR025204">
    <property type="entry name" value="CENP-L"/>
</dbReference>
<comment type="subcellular location">
    <subcellularLocation>
        <location evidence="2">Chromosome</location>
        <location evidence="2">Centromere</location>
    </subcellularLocation>
    <subcellularLocation>
        <location evidence="1">Nucleus</location>
    </subcellularLocation>
</comment>
<gene>
    <name evidence="8" type="ORF">EMPS_02449</name>
</gene>
<accession>A0A9P3H504</accession>
<evidence type="ECO:0008006" key="10">
    <source>
        <dbReference type="Google" id="ProtNLM"/>
    </source>
</evidence>
<keyword evidence="6" id="KW-0137">Centromere</keyword>
<comment type="similarity">
    <text evidence="3">Belongs to the CENP-L/IML3 family.</text>
</comment>
<dbReference type="EMBL" id="BQFW01000003">
    <property type="protein sequence ID" value="GJJ70100.1"/>
    <property type="molecule type" value="Genomic_DNA"/>
</dbReference>
<organism evidence="8 9">
    <name type="scientific">Entomortierella parvispora</name>
    <dbReference type="NCBI Taxonomy" id="205924"/>
    <lineage>
        <taxon>Eukaryota</taxon>
        <taxon>Fungi</taxon>
        <taxon>Fungi incertae sedis</taxon>
        <taxon>Mucoromycota</taxon>
        <taxon>Mortierellomycotina</taxon>
        <taxon>Mortierellomycetes</taxon>
        <taxon>Mortierellales</taxon>
        <taxon>Mortierellaceae</taxon>
        <taxon>Entomortierella</taxon>
    </lineage>
</organism>
<keyword evidence="5" id="KW-0539">Nucleus</keyword>
<protein>
    <recommendedName>
        <fullName evidence="10">Centromere protein L</fullName>
    </recommendedName>
</protein>
<name>A0A9P3H504_9FUNG</name>
<evidence type="ECO:0000256" key="6">
    <source>
        <dbReference type="ARBA" id="ARBA00023328"/>
    </source>
</evidence>
<dbReference type="AlphaFoldDB" id="A0A9P3H504"/>
<reference evidence="8" key="1">
    <citation type="submission" date="2021-11" db="EMBL/GenBank/DDBJ databases">
        <authorList>
            <person name="Herlambang A."/>
            <person name="Guo Y."/>
            <person name="Takashima Y."/>
            <person name="Nishizawa T."/>
        </authorList>
    </citation>
    <scope>NUCLEOTIDE SEQUENCE</scope>
    <source>
        <strain evidence="8">E1425</strain>
    </source>
</reference>
<proteinExistence type="inferred from homology"/>
<comment type="caution">
    <text evidence="8">The sequence shown here is derived from an EMBL/GenBank/DDBJ whole genome shotgun (WGS) entry which is preliminary data.</text>
</comment>
<evidence type="ECO:0000256" key="5">
    <source>
        <dbReference type="ARBA" id="ARBA00023242"/>
    </source>
</evidence>
<evidence type="ECO:0000256" key="7">
    <source>
        <dbReference type="SAM" id="MobiDB-lite"/>
    </source>
</evidence>
<dbReference type="Pfam" id="PF13092">
    <property type="entry name" value="CENP-L"/>
    <property type="match status" value="1"/>
</dbReference>
<dbReference type="Proteomes" id="UP000827284">
    <property type="component" value="Unassembled WGS sequence"/>
</dbReference>
<evidence type="ECO:0000313" key="8">
    <source>
        <dbReference type="EMBL" id="GJJ70100.1"/>
    </source>
</evidence>
<dbReference type="OrthoDB" id="8864979at2759"/>
<dbReference type="GO" id="GO:0005634">
    <property type="term" value="C:nucleus"/>
    <property type="evidence" value="ECO:0007669"/>
    <property type="project" value="UniProtKB-SubCell"/>
</dbReference>
<dbReference type="PANTHER" id="PTHR31740">
    <property type="entry name" value="CENTROMERE PROTEIN L"/>
    <property type="match status" value="1"/>
</dbReference>